<feature type="transmembrane region" description="Helical" evidence="9">
    <location>
        <begin position="104"/>
        <end position="124"/>
    </location>
</feature>
<dbReference type="InterPro" id="IPR007305">
    <property type="entry name" value="Vesicle_transpt_Got1/SFT2"/>
</dbReference>
<gene>
    <name evidence="10" type="ORF">B4U80_07514</name>
</gene>
<evidence type="ECO:0000256" key="9">
    <source>
        <dbReference type="RuleBase" id="RU363111"/>
    </source>
</evidence>
<dbReference type="PANTHER" id="PTHR23137:SF6">
    <property type="entry name" value="VESICLE TRANSPORT PROTEIN"/>
    <property type="match status" value="1"/>
</dbReference>
<dbReference type="Proteomes" id="UP000288716">
    <property type="component" value="Unassembled WGS sequence"/>
</dbReference>
<evidence type="ECO:0000256" key="8">
    <source>
        <dbReference type="ARBA" id="ARBA00025800"/>
    </source>
</evidence>
<dbReference type="VEuPathDB" id="VectorBase:LDEU010604"/>
<protein>
    <recommendedName>
        <fullName evidence="9">Vesicle transport protein</fullName>
    </recommendedName>
</protein>
<keyword evidence="7 9" id="KW-0472">Membrane</keyword>
<evidence type="ECO:0000256" key="7">
    <source>
        <dbReference type="ARBA" id="ARBA00023136"/>
    </source>
</evidence>
<dbReference type="GO" id="GO:0005737">
    <property type="term" value="C:cytoplasm"/>
    <property type="evidence" value="ECO:0007669"/>
    <property type="project" value="UniProtKB-ARBA"/>
</dbReference>
<evidence type="ECO:0000256" key="6">
    <source>
        <dbReference type="ARBA" id="ARBA00022989"/>
    </source>
</evidence>
<evidence type="ECO:0000256" key="4">
    <source>
        <dbReference type="ARBA" id="ARBA00022692"/>
    </source>
</evidence>
<dbReference type="PANTHER" id="PTHR23137">
    <property type="entry name" value="VESICLE TRANSPORT PROTEIN-RELATED"/>
    <property type="match status" value="1"/>
</dbReference>
<evidence type="ECO:0000256" key="2">
    <source>
        <dbReference type="ARBA" id="ARBA00004141"/>
    </source>
</evidence>
<dbReference type="AlphaFoldDB" id="A0A443S1P1"/>
<sequence length="165" mass="18523">MDKLRRALSGDDGDSNEQTGLAAQINNASTLSWSTRIQGFIFCFVLGFVFSILGTILMSIFIGPKGLTMFAIFYTLGNIMSMCSTVFLMGPWRQLKTMFKETRIIATCLVLFFIVLTLLSALVWEKRGLAIIFCICEFLAMTWYSLSYIPYARDAVKKTLTTCIA</sequence>
<dbReference type="GO" id="GO:0012505">
    <property type="term" value="C:endomembrane system"/>
    <property type="evidence" value="ECO:0007669"/>
    <property type="project" value="UniProtKB-ARBA"/>
</dbReference>
<evidence type="ECO:0000313" key="11">
    <source>
        <dbReference type="Proteomes" id="UP000288716"/>
    </source>
</evidence>
<accession>A0A443S1P1</accession>
<comment type="caution">
    <text evidence="10">The sequence shown here is derived from an EMBL/GenBank/DDBJ whole genome shotgun (WGS) entry which is preliminary data.</text>
</comment>
<dbReference type="STRING" id="299467.A0A443S1P1"/>
<reference evidence="10 11" key="1">
    <citation type="journal article" date="2018" name="Gigascience">
        <title>Genomes of trombidid mites reveal novel predicted allergens and laterally-transferred genes associated with secondary metabolism.</title>
        <authorList>
            <person name="Dong X."/>
            <person name="Chaisiri K."/>
            <person name="Xia D."/>
            <person name="Armstrong S.D."/>
            <person name="Fang Y."/>
            <person name="Donnelly M.J."/>
            <person name="Kadowaki T."/>
            <person name="McGarry J.W."/>
            <person name="Darby A.C."/>
            <person name="Makepeace B.L."/>
        </authorList>
    </citation>
    <scope>NUCLEOTIDE SEQUENCE [LARGE SCALE GENOMIC DNA]</scope>
    <source>
        <strain evidence="10">UoL-UT</strain>
    </source>
</reference>
<comment type="subcellular location">
    <subcellularLocation>
        <location evidence="2 9">Membrane</location>
        <topology evidence="2 9">Multi-pass membrane protein</topology>
    </subcellularLocation>
</comment>
<evidence type="ECO:0000256" key="3">
    <source>
        <dbReference type="ARBA" id="ARBA00022448"/>
    </source>
</evidence>
<dbReference type="GO" id="GO:0016020">
    <property type="term" value="C:membrane"/>
    <property type="evidence" value="ECO:0007669"/>
    <property type="project" value="UniProtKB-SubCell"/>
</dbReference>
<dbReference type="EMBL" id="NCKV01012232">
    <property type="protein sequence ID" value="RWS21436.1"/>
    <property type="molecule type" value="Genomic_DNA"/>
</dbReference>
<keyword evidence="11" id="KW-1185">Reference proteome</keyword>
<feature type="transmembrane region" description="Helical" evidence="9">
    <location>
        <begin position="68"/>
        <end position="92"/>
    </location>
</feature>
<feature type="transmembrane region" description="Helical" evidence="9">
    <location>
        <begin position="130"/>
        <end position="149"/>
    </location>
</feature>
<name>A0A443S1P1_9ACAR</name>
<evidence type="ECO:0000313" key="10">
    <source>
        <dbReference type="EMBL" id="RWS21436.1"/>
    </source>
</evidence>
<dbReference type="InterPro" id="IPR011691">
    <property type="entry name" value="Vesicle_transpt_SFT2"/>
</dbReference>
<feature type="transmembrane region" description="Helical" evidence="9">
    <location>
        <begin position="39"/>
        <end position="62"/>
    </location>
</feature>
<comment type="function">
    <text evidence="1 9">May be involved in fusion of retrograde transport vesicles derived from an endocytic compartment with the Golgi complex.</text>
</comment>
<dbReference type="OrthoDB" id="73614at2759"/>
<proteinExistence type="inferred from homology"/>
<organism evidence="10 11">
    <name type="scientific">Leptotrombidium deliense</name>
    <dbReference type="NCBI Taxonomy" id="299467"/>
    <lineage>
        <taxon>Eukaryota</taxon>
        <taxon>Metazoa</taxon>
        <taxon>Ecdysozoa</taxon>
        <taxon>Arthropoda</taxon>
        <taxon>Chelicerata</taxon>
        <taxon>Arachnida</taxon>
        <taxon>Acari</taxon>
        <taxon>Acariformes</taxon>
        <taxon>Trombidiformes</taxon>
        <taxon>Prostigmata</taxon>
        <taxon>Anystina</taxon>
        <taxon>Parasitengona</taxon>
        <taxon>Trombiculoidea</taxon>
        <taxon>Trombiculidae</taxon>
        <taxon>Leptotrombidium</taxon>
    </lineage>
</organism>
<comment type="similarity">
    <text evidence="8 9">Belongs to the SFT2 family.</text>
</comment>
<keyword evidence="3 9" id="KW-0813">Transport</keyword>
<keyword evidence="4 9" id="KW-0812">Transmembrane</keyword>
<keyword evidence="5 9" id="KW-0653">Protein transport</keyword>
<keyword evidence="6 9" id="KW-1133">Transmembrane helix</keyword>
<dbReference type="GO" id="GO:0015031">
    <property type="term" value="P:protein transport"/>
    <property type="evidence" value="ECO:0007669"/>
    <property type="project" value="UniProtKB-KW"/>
</dbReference>
<evidence type="ECO:0000256" key="5">
    <source>
        <dbReference type="ARBA" id="ARBA00022927"/>
    </source>
</evidence>
<dbReference type="Pfam" id="PF04178">
    <property type="entry name" value="Got1"/>
    <property type="match status" value="1"/>
</dbReference>
<evidence type="ECO:0000256" key="1">
    <source>
        <dbReference type="ARBA" id="ARBA00003566"/>
    </source>
</evidence>
<dbReference type="GO" id="GO:0016192">
    <property type="term" value="P:vesicle-mediated transport"/>
    <property type="evidence" value="ECO:0007669"/>
    <property type="project" value="InterPro"/>
</dbReference>